<dbReference type="Gramene" id="KJB43711">
    <property type="protein sequence ID" value="KJB43711"/>
    <property type="gene ID" value="B456_007G213000"/>
</dbReference>
<dbReference type="OMA" id="NKRYNDS"/>
<evidence type="ECO:0000256" key="1">
    <source>
        <dbReference type="SAM" id="MobiDB-lite"/>
    </source>
</evidence>
<dbReference type="Proteomes" id="UP000032304">
    <property type="component" value="Chromosome 7"/>
</dbReference>
<dbReference type="PANTHER" id="PTHR31865:SF1">
    <property type="entry name" value="INSERTASE, PUTATIVE (DUF1685)-RELATED"/>
    <property type="match status" value="1"/>
</dbReference>
<dbReference type="InterPro" id="IPR012881">
    <property type="entry name" value="DUF1685"/>
</dbReference>
<reference evidence="2 3" key="1">
    <citation type="journal article" date="2012" name="Nature">
        <title>Repeated polyploidization of Gossypium genomes and the evolution of spinnable cotton fibres.</title>
        <authorList>
            <person name="Paterson A.H."/>
            <person name="Wendel J.F."/>
            <person name="Gundlach H."/>
            <person name="Guo H."/>
            <person name="Jenkins J."/>
            <person name="Jin D."/>
            <person name="Llewellyn D."/>
            <person name="Showmaker K.C."/>
            <person name="Shu S."/>
            <person name="Udall J."/>
            <person name="Yoo M.J."/>
            <person name="Byers R."/>
            <person name="Chen W."/>
            <person name="Doron-Faigenboim A."/>
            <person name="Duke M.V."/>
            <person name="Gong L."/>
            <person name="Grimwood J."/>
            <person name="Grover C."/>
            <person name="Grupp K."/>
            <person name="Hu G."/>
            <person name="Lee T.H."/>
            <person name="Li J."/>
            <person name="Lin L."/>
            <person name="Liu T."/>
            <person name="Marler B.S."/>
            <person name="Page J.T."/>
            <person name="Roberts A.W."/>
            <person name="Romanel E."/>
            <person name="Sanders W.S."/>
            <person name="Szadkowski E."/>
            <person name="Tan X."/>
            <person name="Tang H."/>
            <person name="Xu C."/>
            <person name="Wang J."/>
            <person name="Wang Z."/>
            <person name="Zhang D."/>
            <person name="Zhang L."/>
            <person name="Ashrafi H."/>
            <person name="Bedon F."/>
            <person name="Bowers J.E."/>
            <person name="Brubaker C.L."/>
            <person name="Chee P.W."/>
            <person name="Das S."/>
            <person name="Gingle A.R."/>
            <person name="Haigler C.H."/>
            <person name="Harker D."/>
            <person name="Hoffmann L.V."/>
            <person name="Hovav R."/>
            <person name="Jones D.C."/>
            <person name="Lemke C."/>
            <person name="Mansoor S."/>
            <person name="ur Rahman M."/>
            <person name="Rainville L.N."/>
            <person name="Rambani A."/>
            <person name="Reddy U.K."/>
            <person name="Rong J.K."/>
            <person name="Saranga Y."/>
            <person name="Scheffler B.E."/>
            <person name="Scheffler J.A."/>
            <person name="Stelly D.M."/>
            <person name="Triplett B.A."/>
            <person name="Van Deynze A."/>
            <person name="Vaslin M.F."/>
            <person name="Waghmare V.N."/>
            <person name="Walford S.A."/>
            <person name="Wright R.J."/>
            <person name="Zaki E.A."/>
            <person name="Zhang T."/>
            <person name="Dennis E.S."/>
            <person name="Mayer K.F."/>
            <person name="Peterson D.G."/>
            <person name="Rokhsar D.S."/>
            <person name="Wang X."/>
            <person name="Schmutz J."/>
        </authorList>
    </citation>
    <scope>NUCLEOTIDE SEQUENCE [LARGE SCALE GENOMIC DNA]</scope>
</reference>
<sequence length="213" mass="23876">MSLPHHAPPPPPPEKAVQVLESPPPTMTMTPSQLPALYKHRSLSPDIFRDEAWLRRKGNSKNRGSKSVTDEDLDELKACIELGFGFEFDSPEVDQRLSDTLPALGLYYAVNKNYNDIVSKSFSVASDCDSIPSPIGSPNSIFGPGDNPQTVKIRLRQWAQVVACSAILDCCLKYGVKRYSQVFEKLAYFLNNGNEDFCFEYSSRACFGWWQTD</sequence>
<evidence type="ECO:0000313" key="2">
    <source>
        <dbReference type="EMBL" id="KJB43711.1"/>
    </source>
</evidence>
<dbReference type="EMBL" id="CM001746">
    <property type="protein sequence ID" value="KJB43711.1"/>
    <property type="molecule type" value="Genomic_DNA"/>
</dbReference>
<accession>A0A0D2SP04</accession>
<dbReference type="STRING" id="29730.A0A0D2SP04"/>
<gene>
    <name evidence="2" type="ORF">B456_007G213000</name>
</gene>
<feature type="compositionally biased region" description="Pro residues" evidence="1">
    <location>
        <begin position="1"/>
        <end position="14"/>
    </location>
</feature>
<dbReference type="AlphaFoldDB" id="A0A0D2SP04"/>
<dbReference type="PANTHER" id="PTHR31865">
    <property type="entry name" value="OSJNBA0071G03.3 PROTEIN"/>
    <property type="match status" value="1"/>
</dbReference>
<feature type="region of interest" description="Disordered" evidence="1">
    <location>
        <begin position="1"/>
        <end position="35"/>
    </location>
</feature>
<dbReference type="Pfam" id="PF07939">
    <property type="entry name" value="DUF1685"/>
    <property type="match status" value="1"/>
</dbReference>
<keyword evidence="3" id="KW-1185">Reference proteome</keyword>
<evidence type="ECO:0000313" key="3">
    <source>
        <dbReference type="Proteomes" id="UP000032304"/>
    </source>
</evidence>
<organism evidence="2 3">
    <name type="scientific">Gossypium raimondii</name>
    <name type="common">Peruvian cotton</name>
    <name type="synonym">Gossypium klotzschianum subsp. raimondii</name>
    <dbReference type="NCBI Taxonomy" id="29730"/>
    <lineage>
        <taxon>Eukaryota</taxon>
        <taxon>Viridiplantae</taxon>
        <taxon>Streptophyta</taxon>
        <taxon>Embryophyta</taxon>
        <taxon>Tracheophyta</taxon>
        <taxon>Spermatophyta</taxon>
        <taxon>Magnoliopsida</taxon>
        <taxon>eudicotyledons</taxon>
        <taxon>Gunneridae</taxon>
        <taxon>Pentapetalae</taxon>
        <taxon>rosids</taxon>
        <taxon>malvids</taxon>
        <taxon>Malvales</taxon>
        <taxon>Malvaceae</taxon>
        <taxon>Malvoideae</taxon>
        <taxon>Gossypium</taxon>
    </lineage>
</organism>
<name>A0A0D2SP04_GOSRA</name>
<protein>
    <submittedName>
        <fullName evidence="2">Uncharacterized protein</fullName>
    </submittedName>
</protein>
<proteinExistence type="predicted"/>